<reference evidence="3" key="2">
    <citation type="submission" date="2015-01" db="EMBL/GenBank/DDBJ databases">
        <title>Evolutionary Origins and Diversification of the Mycorrhizal Mutualists.</title>
        <authorList>
            <consortium name="DOE Joint Genome Institute"/>
            <consortium name="Mycorrhizal Genomics Consortium"/>
            <person name="Kohler A."/>
            <person name="Kuo A."/>
            <person name="Nagy L.G."/>
            <person name="Floudas D."/>
            <person name="Copeland A."/>
            <person name="Barry K.W."/>
            <person name="Cichocki N."/>
            <person name="Veneault-Fourrey C."/>
            <person name="LaButti K."/>
            <person name="Lindquist E.A."/>
            <person name="Lipzen A."/>
            <person name="Lundell T."/>
            <person name="Morin E."/>
            <person name="Murat C."/>
            <person name="Riley R."/>
            <person name="Ohm R."/>
            <person name="Sun H."/>
            <person name="Tunlid A."/>
            <person name="Henrissat B."/>
            <person name="Grigoriev I.V."/>
            <person name="Hibbett D.S."/>
            <person name="Martin F."/>
        </authorList>
    </citation>
    <scope>NUCLEOTIDE SEQUENCE [LARGE SCALE GENOMIC DNA]</scope>
    <source>
        <strain evidence="3">LaAM-08-1</strain>
    </source>
</reference>
<keyword evidence="1" id="KW-0472">Membrane</keyword>
<feature type="non-terminal residue" evidence="2">
    <location>
        <position position="1"/>
    </location>
</feature>
<reference evidence="2 3" key="1">
    <citation type="submission" date="2014-04" db="EMBL/GenBank/DDBJ databases">
        <authorList>
            <consortium name="DOE Joint Genome Institute"/>
            <person name="Kuo A."/>
            <person name="Kohler A."/>
            <person name="Nagy L.G."/>
            <person name="Floudas D."/>
            <person name="Copeland A."/>
            <person name="Barry K.W."/>
            <person name="Cichocki N."/>
            <person name="Veneault-Fourrey C."/>
            <person name="LaButti K."/>
            <person name="Lindquist E.A."/>
            <person name="Lipzen A."/>
            <person name="Lundell T."/>
            <person name="Morin E."/>
            <person name="Murat C."/>
            <person name="Sun H."/>
            <person name="Tunlid A."/>
            <person name="Henrissat B."/>
            <person name="Grigoriev I.V."/>
            <person name="Hibbett D.S."/>
            <person name="Martin F."/>
            <person name="Nordberg H.P."/>
            <person name="Cantor M.N."/>
            <person name="Hua S.X."/>
        </authorList>
    </citation>
    <scope>NUCLEOTIDE SEQUENCE [LARGE SCALE GENOMIC DNA]</scope>
    <source>
        <strain evidence="2 3">LaAM-08-1</strain>
    </source>
</reference>
<dbReference type="AlphaFoldDB" id="A0A0C9XN07"/>
<dbReference type="EMBL" id="KN838693">
    <property type="protein sequence ID" value="KIJ97422.1"/>
    <property type="molecule type" value="Genomic_DNA"/>
</dbReference>
<proteinExistence type="predicted"/>
<dbReference type="HOGENOM" id="CLU_169367_1_0_1"/>
<gene>
    <name evidence="2" type="ORF">K443DRAFT_105684</name>
</gene>
<dbReference type="Proteomes" id="UP000054477">
    <property type="component" value="Unassembled WGS sequence"/>
</dbReference>
<evidence type="ECO:0000313" key="3">
    <source>
        <dbReference type="Proteomes" id="UP000054477"/>
    </source>
</evidence>
<keyword evidence="3" id="KW-1185">Reference proteome</keyword>
<accession>A0A0C9XN07</accession>
<evidence type="ECO:0000256" key="1">
    <source>
        <dbReference type="SAM" id="Phobius"/>
    </source>
</evidence>
<organism evidence="2 3">
    <name type="scientific">Laccaria amethystina LaAM-08-1</name>
    <dbReference type="NCBI Taxonomy" id="1095629"/>
    <lineage>
        <taxon>Eukaryota</taxon>
        <taxon>Fungi</taxon>
        <taxon>Dikarya</taxon>
        <taxon>Basidiomycota</taxon>
        <taxon>Agaricomycotina</taxon>
        <taxon>Agaricomycetes</taxon>
        <taxon>Agaricomycetidae</taxon>
        <taxon>Agaricales</taxon>
        <taxon>Agaricineae</taxon>
        <taxon>Hydnangiaceae</taxon>
        <taxon>Laccaria</taxon>
    </lineage>
</organism>
<name>A0A0C9XN07_9AGAR</name>
<keyword evidence="1" id="KW-1133">Transmembrane helix</keyword>
<sequence length="76" mass="8662">VTIFGNVHRPCKHYSNIVNNHHVNSTPITIYIISIIIFLFLADFLSIFALLTIFGNVHRPCKQCPNNNTTLSLFSF</sequence>
<protein>
    <submittedName>
        <fullName evidence="2">Unplaced genomic scaffold K443scaffold_158, whole genome shotgun sequence</fullName>
    </submittedName>
</protein>
<evidence type="ECO:0000313" key="2">
    <source>
        <dbReference type="EMBL" id="KIJ97422.1"/>
    </source>
</evidence>
<feature type="transmembrane region" description="Helical" evidence="1">
    <location>
        <begin position="28"/>
        <end position="54"/>
    </location>
</feature>
<keyword evidence="1" id="KW-0812">Transmembrane</keyword>